<keyword evidence="2" id="KW-1185">Reference proteome</keyword>
<dbReference type="Proteomes" id="UP000807306">
    <property type="component" value="Unassembled WGS sequence"/>
</dbReference>
<evidence type="ECO:0000313" key="1">
    <source>
        <dbReference type="EMBL" id="KAF9526709.1"/>
    </source>
</evidence>
<name>A0A9P6ECV0_9AGAR</name>
<proteinExistence type="predicted"/>
<sequence length="99" mass="11387">RKAAICNRCKLLMYPGPMRSPENHKRIYCSDGVHARPKPESIDLALPKYPQPFSIFTNGLEFHRLTFLAAVRNIYEKIVAGPLEECDYTLEELAFCQMI</sequence>
<gene>
    <name evidence="1" type="ORF">CPB83DRAFT_736118</name>
</gene>
<organism evidence="1 2">
    <name type="scientific">Crepidotus variabilis</name>
    <dbReference type="NCBI Taxonomy" id="179855"/>
    <lineage>
        <taxon>Eukaryota</taxon>
        <taxon>Fungi</taxon>
        <taxon>Dikarya</taxon>
        <taxon>Basidiomycota</taxon>
        <taxon>Agaricomycotina</taxon>
        <taxon>Agaricomycetes</taxon>
        <taxon>Agaricomycetidae</taxon>
        <taxon>Agaricales</taxon>
        <taxon>Agaricineae</taxon>
        <taxon>Crepidotaceae</taxon>
        <taxon>Crepidotus</taxon>
    </lineage>
</organism>
<accession>A0A9P6ECV0</accession>
<dbReference type="AlphaFoldDB" id="A0A9P6ECV0"/>
<feature type="non-terminal residue" evidence="1">
    <location>
        <position position="1"/>
    </location>
</feature>
<feature type="non-terminal residue" evidence="1">
    <location>
        <position position="99"/>
    </location>
</feature>
<protein>
    <submittedName>
        <fullName evidence="1">Uncharacterized protein</fullName>
    </submittedName>
</protein>
<dbReference type="OrthoDB" id="3034285at2759"/>
<comment type="caution">
    <text evidence="1">The sequence shown here is derived from an EMBL/GenBank/DDBJ whole genome shotgun (WGS) entry which is preliminary data.</text>
</comment>
<dbReference type="EMBL" id="MU157868">
    <property type="protein sequence ID" value="KAF9526709.1"/>
    <property type="molecule type" value="Genomic_DNA"/>
</dbReference>
<evidence type="ECO:0000313" key="2">
    <source>
        <dbReference type="Proteomes" id="UP000807306"/>
    </source>
</evidence>
<reference evidence="1" key="1">
    <citation type="submission" date="2020-11" db="EMBL/GenBank/DDBJ databases">
        <authorList>
            <consortium name="DOE Joint Genome Institute"/>
            <person name="Ahrendt S."/>
            <person name="Riley R."/>
            <person name="Andreopoulos W."/>
            <person name="Labutti K."/>
            <person name="Pangilinan J."/>
            <person name="Ruiz-Duenas F.J."/>
            <person name="Barrasa J.M."/>
            <person name="Sanchez-Garcia M."/>
            <person name="Camarero S."/>
            <person name="Miyauchi S."/>
            <person name="Serrano A."/>
            <person name="Linde D."/>
            <person name="Babiker R."/>
            <person name="Drula E."/>
            <person name="Ayuso-Fernandez I."/>
            <person name="Pacheco R."/>
            <person name="Padilla G."/>
            <person name="Ferreira P."/>
            <person name="Barriuso J."/>
            <person name="Kellner H."/>
            <person name="Castanera R."/>
            <person name="Alfaro M."/>
            <person name="Ramirez L."/>
            <person name="Pisabarro A.G."/>
            <person name="Kuo A."/>
            <person name="Tritt A."/>
            <person name="Lipzen A."/>
            <person name="He G."/>
            <person name="Yan M."/>
            <person name="Ng V."/>
            <person name="Cullen D."/>
            <person name="Martin F."/>
            <person name="Rosso M.-N."/>
            <person name="Henrissat B."/>
            <person name="Hibbett D."/>
            <person name="Martinez A.T."/>
            <person name="Grigoriev I.V."/>
        </authorList>
    </citation>
    <scope>NUCLEOTIDE SEQUENCE</scope>
    <source>
        <strain evidence="1">CBS 506.95</strain>
    </source>
</reference>